<evidence type="ECO:0000256" key="1">
    <source>
        <dbReference type="SAM" id="MobiDB-lite"/>
    </source>
</evidence>
<dbReference type="InParanoid" id="J4HYN9"/>
<dbReference type="Proteomes" id="UP000006352">
    <property type="component" value="Unassembled WGS sequence"/>
</dbReference>
<keyword evidence="2" id="KW-0472">Membrane</keyword>
<feature type="transmembrane region" description="Helical" evidence="2">
    <location>
        <begin position="101"/>
        <end position="122"/>
    </location>
</feature>
<feature type="transmembrane region" description="Helical" evidence="2">
    <location>
        <begin position="59"/>
        <end position="81"/>
    </location>
</feature>
<organism evidence="3 4">
    <name type="scientific">Fibroporia radiculosa</name>
    <dbReference type="NCBI Taxonomy" id="599839"/>
    <lineage>
        <taxon>Eukaryota</taxon>
        <taxon>Fungi</taxon>
        <taxon>Dikarya</taxon>
        <taxon>Basidiomycota</taxon>
        <taxon>Agaricomycotina</taxon>
        <taxon>Agaricomycetes</taxon>
        <taxon>Polyporales</taxon>
        <taxon>Fibroporiaceae</taxon>
        <taxon>Fibroporia</taxon>
    </lineage>
</organism>
<dbReference type="OrthoDB" id="3346251at2759"/>
<keyword evidence="4" id="KW-1185">Reference proteome</keyword>
<keyword evidence="2" id="KW-1133">Transmembrane helix</keyword>
<dbReference type="EMBL" id="HE797138">
    <property type="protein sequence ID" value="CCM04002.1"/>
    <property type="molecule type" value="Genomic_DNA"/>
</dbReference>
<gene>
    <name evidence="3" type="ORF">FIBRA_06159</name>
</gene>
<feature type="compositionally biased region" description="Basic and acidic residues" evidence="1">
    <location>
        <begin position="236"/>
        <end position="246"/>
    </location>
</feature>
<dbReference type="AlphaFoldDB" id="J4HYN9"/>
<dbReference type="GeneID" id="24098913"/>
<name>J4HYN9_9APHY</name>
<keyword evidence="2" id="KW-0812">Transmembrane</keyword>
<proteinExistence type="predicted"/>
<evidence type="ECO:0000256" key="2">
    <source>
        <dbReference type="SAM" id="Phobius"/>
    </source>
</evidence>
<evidence type="ECO:0000313" key="3">
    <source>
        <dbReference type="EMBL" id="CCM04002.1"/>
    </source>
</evidence>
<evidence type="ECO:0000313" key="4">
    <source>
        <dbReference type="Proteomes" id="UP000006352"/>
    </source>
</evidence>
<feature type="region of interest" description="Disordered" evidence="1">
    <location>
        <begin position="236"/>
        <end position="269"/>
    </location>
</feature>
<dbReference type="HOGENOM" id="CLU_1034523_0_0_1"/>
<protein>
    <submittedName>
        <fullName evidence="3">Uncharacterized protein</fullName>
    </submittedName>
</protein>
<reference evidence="3 4" key="1">
    <citation type="journal article" date="2012" name="Appl. Environ. Microbiol.">
        <title>Short-read sequencing for genomic analysis of the brown rot fungus Fibroporia radiculosa.</title>
        <authorList>
            <person name="Tang J.D."/>
            <person name="Perkins A.D."/>
            <person name="Sonstegard T.S."/>
            <person name="Schroeder S.G."/>
            <person name="Burgess S.C."/>
            <person name="Diehl S.V."/>
        </authorList>
    </citation>
    <scope>NUCLEOTIDE SEQUENCE [LARGE SCALE GENOMIC DNA]</scope>
    <source>
        <strain evidence="3 4">TFFH 294</strain>
    </source>
</reference>
<accession>J4HYN9</accession>
<sequence length="269" mass="30938">MWFLPTIYIIATTGQWFTNLYSKQPVQNEVRFRVYWLQQLIYGPQLQLGNNHTHPITTWLFYVIAICFDFTTLCVSTYYLLRYYSPSLPSSRVTRFVKVMIYDGIGYFVILTGTNVLNLVIFNAANGLTRPSGASLGIALTWIMSQRILIHLRDAAADHRRSTRIITEPLRTAQSVSYAMRSQFDTKGRINEEFGVIADRPLPRSHSLTDLIDLNNEEFPLQVRVERSVVMDYDSMHQRESDDAPRAKWTQGTPPSKNNKEDLEIGPPP</sequence>
<dbReference type="RefSeq" id="XP_012183285.1">
    <property type="nucleotide sequence ID" value="XM_012327895.1"/>
</dbReference>